<accession>A0AAD8ZSX8</accession>
<proteinExistence type="inferred from homology"/>
<comment type="caution">
    <text evidence="7">The sequence shown here is derived from an EMBL/GenBank/DDBJ whole genome shotgun (WGS) entry which is preliminary data.</text>
</comment>
<dbReference type="AlphaFoldDB" id="A0AAD8ZSX8"/>
<reference evidence="7" key="1">
    <citation type="submission" date="2023-03" db="EMBL/GenBank/DDBJ databases">
        <title>Electrophorus voltai genome.</title>
        <authorList>
            <person name="Bian C."/>
        </authorList>
    </citation>
    <scope>NUCLEOTIDE SEQUENCE</scope>
    <source>
        <strain evidence="7">CB-2022</strain>
        <tissue evidence="7">Muscle</tissue>
    </source>
</reference>
<comment type="subcellular location">
    <subcellularLocation>
        <location evidence="1">Nucleus</location>
    </subcellularLocation>
</comment>
<feature type="compositionally biased region" description="Polar residues" evidence="6">
    <location>
        <begin position="7"/>
        <end position="26"/>
    </location>
</feature>
<keyword evidence="4" id="KW-0539">Nucleus</keyword>
<evidence type="ECO:0000256" key="1">
    <source>
        <dbReference type="ARBA" id="ARBA00004123"/>
    </source>
</evidence>
<feature type="region of interest" description="Disordered" evidence="6">
    <location>
        <begin position="1"/>
        <end position="26"/>
    </location>
</feature>
<evidence type="ECO:0000256" key="5">
    <source>
        <dbReference type="ARBA" id="ARBA00025784"/>
    </source>
</evidence>
<evidence type="ECO:0000256" key="2">
    <source>
        <dbReference type="ARBA" id="ARBA00023015"/>
    </source>
</evidence>
<protein>
    <submittedName>
        <fullName evidence="7">Uncharacterized protein</fullName>
    </submittedName>
</protein>
<keyword evidence="3" id="KW-0804">Transcription</keyword>
<evidence type="ECO:0000313" key="8">
    <source>
        <dbReference type="Proteomes" id="UP001239994"/>
    </source>
</evidence>
<name>A0AAD8ZSX8_9TELE</name>
<feature type="non-terminal residue" evidence="7">
    <location>
        <position position="1"/>
    </location>
</feature>
<evidence type="ECO:0000256" key="4">
    <source>
        <dbReference type="ARBA" id="ARBA00023242"/>
    </source>
</evidence>
<dbReference type="Proteomes" id="UP001239994">
    <property type="component" value="Unassembled WGS sequence"/>
</dbReference>
<evidence type="ECO:0000256" key="6">
    <source>
        <dbReference type="SAM" id="MobiDB-lite"/>
    </source>
</evidence>
<evidence type="ECO:0000256" key="3">
    <source>
        <dbReference type="ARBA" id="ARBA00023163"/>
    </source>
</evidence>
<organism evidence="7 8">
    <name type="scientific">Electrophorus voltai</name>
    <dbReference type="NCBI Taxonomy" id="2609070"/>
    <lineage>
        <taxon>Eukaryota</taxon>
        <taxon>Metazoa</taxon>
        <taxon>Chordata</taxon>
        <taxon>Craniata</taxon>
        <taxon>Vertebrata</taxon>
        <taxon>Euteleostomi</taxon>
        <taxon>Actinopterygii</taxon>
        <taxon>Neopterygii</taxon>
        <taxon>Teleostei</taxon>
        <taxon>Ostariophysi</taxon>
        <taxon>Gymnotiformes</taxon>
        <taxon>Gymnotoidei</taxon>
        <taxon>Gymnotidae</taxon>
        <taxon>Electrophorus</taxon>
    </lineage>
</organism>
<dbReference type="GO" id="GO:0006355">
    <property type="term" value="P:regulation of DNA-templated transcription"/>
    <property type="evidence" value="ECO:0007669"/>
    <property type="project" value="InterPro"/>
</dbReference>
<dbReference type="EMBL" id="JAROKS010000004">
    <property type="protein sequence ID" value="KAK1804056.1"/>
    <property type="molecule type" value="Genomic_DNA"/>
</dbReference>
<dbReference type="GO" id="GO:0005634">
    <property type="term" value="C:nucleus"/>
    <property type="evidence" value="ECO:0007669"/>
    <property type="project" value="UniProtKB-SubCell"/>
</dbReference>
<dbReference type="InterPro" id="IPR011520">
    <property type="entry name" value="Vg_fam"/>
</dbReference>
<gene>
    <name evidence="7" type="ORF">P4O66_020097</name>
</gene>
<comment type="similarity">
    <text evidence="5">Belongs to the vestigial family.</text>
</comment>
<feature type="region of interest" description="Disordered" evidence="6">
    <location>
        <begin position="83"/>
        <end position="107"/>
    </location>
</feature>
<keyword evidence="8" id="KW-1185">Reference proteome</keyword>
<dbReference type="PANTHER" id="PTHR15950:SF23">
    <property type="entry name" value="SI:CH73-52F15.5-RELATED"/>
    <property type="match status" value="1"/>
</dbReference>
<evidence type="ECO:0000313" key="7">
    <source>
        <dbReference type="EMBL" id="KAK1804056.1"/>
    </source>
</evidence>
<dbReference type="PANTHER" id="PTHR15950">
    <property type="entry name" value="TRANSCRIPTION COFACTOR VESTIGIAL-LIKE PROTEIN"/>
    <property type="match status" value="1"/>
</dbReference>
<sequence length="268" mass="29427">MDIRGLTVSQTAESSSCPRRGQVNDSWPSLFTGPVSAMEQEPGSLVAGRAEEHSGSLLLTYFQGDINSMVDAHFSRALRNISKPKADAVKGKRNRKSGNSNPEPSLRGWEVISAPQGSAYFPGQHYLSRHQEPQISPRLPAIPPMESSAAWPIGPQQGTCMPPVPYGSAPSVEGLAETGQPYGSSLLNLLHNDRPNINTVMVASSKQEFVPVWTRHMEFRDQMTPDHSCDYGTEIHVKDLDCVTHILKYAAQLECIALLPLLCRHICR</sequence>
<dbReference type="Pfam" id="PF07545">
    <property type="entry name" value="Vg_Tdu"/>
    <property type="match status" value="1"/>
</dbReference>
<keyword evidence="2" id="KW-0805">Transcription regulation</keyword>